<reference evidence="2 3" key="1">
    <citation type="submission" date="2019-09" db="EMBL/GenBank/DDBJ databases">
        <title>Taxonomy of Antarctic Massilia spp.: description of Massilia rubra sp. nov., Massilia aquatica sp. nov., Massilia mucilaginosa sp. nov., Massilia frigida sp. nov. isolated from streams, lakes and regoliths.</title>
        <authorList>
            <person name="Holochova P."/>
            <person name="Sedlacek I."/>
            <person name="Kralova S."/>
            <person name="Maslanova I."/>
            <person name="Busse H.-J."/>
            <person name="Stankova E."/>
            <person name="Vrbovska V."/>
            <person name="Kovarovic V."/>
            <person name="Bartak M."/>
            <person name="Svec P."/>
            <person name="Pantucek R."/>
        </authorList>
    </citation>
    <scope>NUCLEOTIDE SEQUENCE [LARGE SCALE GENOMIC DNA]</scope>
    <source>
        <strain evidence="2 3">CCM 8693</strain>
    </source>
</reference>
<keyword evidence="1" id="KW-1133">Transmembrane helix</keyword>
<keyword evidence="1" id="KW-0812">Transmembrane</keyword>
<evidence type="ECO:0008006" key="4">
    <source>
        <dbReference type="Google" id="ProtNLM"/>
    </source>
</evidence>
<dbReference type="EMBL" id="VVIW01000007">
    <property type="protein sequence ID" value="NHZ41342.1"/>
    <property type="molecule type" value="Genomic_DNA"/>
</dbReference>
<accession>A0ABX0MAR2</accession>
<keyword evidence="3" id="KW-1185">Reference proteome</keyword>
<evidence type="ECO:0000313" key="3">
    <source>
        <dbReference type="Proteomes" id="UP000819052"/>
    </source>
</evidence>
<feature type="transmembrane region" description="Helical" evidence="1">
    <location>
        <begin position="89"/>
        <end position="112"/>
    </location>
</feature>
<sequence>MPTIPFDTLKMAERLERAGFSIDQAKLQAAMLAEIITAEDASIVEQLASRQDFSQELTVIRTSVEKLDSKIERTGAEAKASIAEAKAELVRWVVGVGFLQIAFIAGLVLKLVR</sequence>
<gene>
    <name evidence="2" type="ORF">F1609_14420</name>
</gene>
<dbReference type="RefSeq" id="WP_167077119.1">
    <property type="nucleotide sequence ID" value="NZ_VVIW01000007.1"/>
</dbReference>
<dbReference type="Gene3D" id="1.20.5.340">
    <property type="match status" value="1"/>
</dbReference>
<organism evidence="2 3">
    <name type="scientific">Massilia aquatica</name>
    <dbReference type="NCBI Taxonomy" id="2609000"/>
    <lineage>
        <taxon>Bacteria</taxon>
        <taxon>Pseudomonadati</taxon>
        <taxon>Pseudomonadota</taxon>
        <taxon>Betaproteobacteria</taxon>
        <taxon>Burkholderiales</taxon>
        <taxon>Oxalobacteraceae</taxon>
        <taxon>Telluria group</taxon>
        <taxon>Massilia</taxon>
    </lineage>
</organism>
<dbReference type="Proteomes" id="UP000819052">
    <property type="component" value="Unassembled WGS sequence"/>
</dbReference>
<name>A0ABX0MAR2_9BURK</name>
<protein>
    <recommendedName>
        <fullName evidence="4">DUF1640 domain-containing protein</fullName>
    </recommendedName>
</protein>
<evidence type="ECO:0000313" key="2">
    <source>
        <dbReference type="EMBL" id="NHZ41342.1"/>
    </source>
</evidence>
<proteinExistence type="predicted"/>
<keyword evidence="1" id="KW-0472">Membrane</keyword>
<evidence type="ECO:0000256" key="1">
    <source>
        <dbReference type="SAM" id="Phobius"/>
    </source>
</evidence>
<comment type="caution">
    <text evidence="2">The sequence shown here is derived from an EMBL/GenBank/DDBJ whole genome shotgun (WGS) entry which is preliminary data.</text>
</comment>